<keyword evidence="7" id="KW-1185">Reference proteome</keyword>
<reference evidence="6 7" key="1">
    <citation type="journal article" date="2024" name="Nat. Commun.">
        <title>Phylogenomics reveals the evolutionary origins of lichenization in chlorophyte algae.</title>
        <authorList>
            <person name="Puginier C."/>
            <person name="Libourel C."/>
            <person name="Otte J."/>
            <person name="Skaloud P."/>
            <person name="Haon M."/>
            <person name="Grisel S."/>
            <person name="Petersen M."/>
            <person name="Berrin J.G."/>
            <person name="Delaux P.M."/>
            <person name="Dal Grande F."/>
            <person name="Keller J."/>
        </authorList>
    </citation>
    <scope>NUCLEOTIDE SEQUENCE [LARGE SCALE GENOMIC DNA]</scope>
    <source>
        <strain evidence="6 7">SAG 2523</strain>
    </source>
</reference>
<comment type="caution">
    <text evidence="6">The sequence shown here is derived from an EMBL/GenBank/DDBJ whole genome shotgun (WGS) entry which is preliminary data.</text>
</comment>
<evidence type="ECO:0000313" key="6">
    <source>
        <dbReference type="EMBL" id="KAK9839597.1"/>
    </source>
</evidence>
<comment type="subcellular location">
    <subcellularLocation>
        <location evidence="1">Endomembrane system</location>
        <topology evidence="1">Multi-pass membrane protein</topology>
    </subcellularLocation>
</comment>
<evidence type="ECO:0000256" key="2">
    <source>
        <dbReference type="ARBA" id="ARBA00022692"/>
    </source>
</evidence>
<dbReference type="EMBL" id="JALJOV010001841">
    <property type="protein sequence ID" value="KAK9839597.1"/>
    <property type="molecule type" value="Genomic_DNA"/>
</dbReference>
<evidence type="ECO:0000256" key="1">
    <source>
        <dbReference type="ARBA" id="ARBA00004127"/>
    </source>
</evidence>
<accession>A0AAW1S1Z3</accession>
<dbReference type="PANTHER" id="PTHR10989:SF16">
    <property type="entry name" value="AT02829P-RELATED"/>
    <property type="match status" value="1"/>
</dbReference>
<dbReference type="GO" id="GO:0012505">
    <property type="term" value="C:endomembrane system"/>
    <property type="evidence" value="ECO:0007669"/>
    <property type="project" value="UniProtKB-SubCell"/>
</dbReference>
<proteinExistence type="predicted"/>
<evidence type="ECO:0000256" key="3">
    <source>
        <dbReference type="ARBA" id="ARBA00022989"/>
    </source>
</evidence>
<dbReference type="GO" id="GO:0016020">
    <property type="term" value="C:membrane"/>
    <property type="evidence" value="ECO:0007669"/>
    <property type="project" value="InterPro"/>
</dbReference>
<organism evidence="6 7">
    <name type="scientific">Apatococcus fuscideae</name>
    <dbReference type="NCBI Taxonomy" id="2026836"/>
    <lineage>
        <taxon>Eukaryota</taxon>
        <taxon>Viridiplantae</taxon>
        <taxon>Chlorophyta</taxon>
        <taxon>core chlorophytes</taxon>
        <taxon>Trebouxiophyceae</taxon>
        <taxon>Chlorellales</taxon>
        <taxon>Chlorellaceae</taxon>
        <taxon>Apatococcus</taxon>
    </lineage>
</organism>
<evidence type="ECO:0000256" key="5">
    <source>
        <dbReference type="SAM" id="Phobius"/>
    </source>
</evidence>
<keyword evidence="4 5" id="KW-0472">Membrane</keyword>
<evidence type="ECO:0000313" key="7">
    <source>
        <dbReference type="Proteomes" id="UP001485043"/>
    </source>
</evidence>
<dbReference type="AlphaFoldDB" id="A0AAW1S1Z3"/>
<protein>
    <submittedName>
        <fullName evidence="6">Uncharacterized protein</fullName>
    </submittedName>
</protein>
<dbReference type="Pfam" id="PF04750">
    <property type="entry name" value="Far-17a_AIG1"/>
    <property type="match status" value="1"/>
</dbReference>
<feature type="transmembrane region" description="Helical" evidence="5">
    <location>
        <begin position="47"/>
        <end position="65"/>
    </location>
</feature>
<name>A0AAW1S1Z3_9CHLO</name>
<sequence>MIGVIKRSRHISFGFTLAYALWVLLCARVEGKFLYPFLNTFPFPQAFLATAAAGTAMLALVFEFGRWLSWHVIRRSTLADRKQD</sequence>
<evidence type="ECO:0000256" key="4">
    <source>
        <dbReference type="ARBA" id="ARBA00023136"/>
    </source>
</evidence>
<keyword evidence="3 5" id="KW-1133">Transmembrane helix</keyword>
<gene>
    <name evidence="6" type="ORF">WJX84_004752</name>
</gene>
<keyword evidence="2 5" id="KW-0812">Transmembrane</keyword>
<dbReference type="Proteomes" id="UP001485043">
    <property type="component" value="Unassembled WGS sequence"/>
</dbReference>
<dbReference type="PANTHER" id="PTHR10989">
    <property type="entry name" value="ANDROGEN-INDUCED PROTEIN 1-RELATED"/>
    <property type="match status" value="1"/>
</dbReference>
<dbReference type="InterPro" id="IPR006838">
    <property type="entry name" value="ADTRP_AIG1"/>
</dbReference>